<dbReference type="EMBL" id="JARQWQ010000069">
    <property type="protein sequence ID" value="KAK2554503.1"/>
    <property type="molecule type" value="Genomic_DNA"/>
</dbReference>
<organism evidence="2 3">
    <name type="scientific">Acropora cervicornis</name>
    <name type="common">Staghorn coral</name>
    <dbReference type="NCBI Taxonomy" id="6130"/>
    <lineage>
        <taxon>Eukaryota</taxon>
        <taxon>Metazoa</taxon>
        <taxon>Cnidaria</taxon>
        <taxon>Anthozoa</taxon>
        <taxon>Hexacorallia</taxon>
        <taxon>Scleractinia</taxon>
        <taxon>Astrocoeniina</taxon>
        <taxon>Acroporidae</taxon>
        <taxon>Acropora</taxon>
    </lineage>
</organism>
<keyword evidence="1" id="KW-0812">Transmembrane</keyword>
<evidence type="ECO:0000313" key="3">
    <source>
        <dbReference type="Proteomes" id="UP001249851"/>
    </source>
</evidence>
<keyword evidence="1" id="KW-1133">Transmembrane helix</keyword>
<feature type="transmembrane region" description="Helical" evidence="1">
    <location>
        <begin position="15"/>
        <end position="37"/>
    </location>
</feature>
<dbReference type="AlphaFoldDB" id="A0AAD9Q4I3"/>
<accession>A0AAD9Q4I3</accession>
<keyword evidence="1" id="KW-0472">Membrane</keyword>
<name>A0AAD9Q4I3_ACRCE</name>
<evidence type="ECO:0008006" key="4">
    <source>
        <dbReference type="Google" id="ProtNLM"/>
    </source>
</evidence>
<evidence type="ECO:0000256" key="1">
    <source>
        <dbReference type="SAM" id="Phobius"/>
    </source>
</evidence>
<comment type="caution">
    <text evidence="2">The sequence shown here is derived from an EMBL/GenBank/DDBJ whole genome shotgun (WGS) entry which is preliminary data.</text>
</comment>
<dbReference type="PANTHER" id="PTHR33361">
    <property type="entry name" value="GLR0591 PROTEIN"/>
    <property type="match status" value="1"/>
</dbReference>
<keyword evidence="3" id="KW-1185">Reference proteome</keyword>
<gene>
    <name evidence="2" type="ORF">P5673_023948</name>
</gene>
<protein>
    <recommendedName>
        <fullName evidence="4">DUF885 domain-containing protein</fullName>
    </recommendedName>
</protein>
<dbReference type="InterPro" id="IPR010281">
    <property type="entry name" value="DUF885"/>
</dbReference>
<reference evidence="2" key="2">
    <citation type="journal article" date="2023" name="Science">
        <title>Genomic signatures of disease resistance in endangered staghorn corals.</title>
        <authorList>
            <person name="Vollmer S.V."/>
            <person name="Selwyn J.D."/>
            <person name="Despard B.A."/>
            <person name="Roesel C.L."/>
        </authorList>
    </citation>
    <scope>NUCLEOTIDE SEQUENCE</scope>
    <source>
        <strain evidence="2">K2</strain>
    </source>
</reference>
<dbReference type="Proteomes" id="UP001249851">
    <property type="component" value="Unassembled WGS sequence"/>
</dbReference>
<dbReference type="PANTHER" id="PTHR33361:SF2">
    <property type="entry name" value="DUF885 DOMAIN-CONTAINING PROTEIN"/>
    <property type="match status" value="1"/>
</dbReference>
<sequence>MGRESVSGRTRSGRFALVTSISLVGIAFLITGITLLVTRHSVICDATRGKDKQQQEMKMKKCSSSEEAKRSGLKAFLQKVQKQTFDLHPFLIALKPTVSAQEIRSKFRVYNPTPSSLQHVTDTARKLTQELKEMQINTRKLKPRERKSLAQLSHFLRHTFGTPYGGNYYLGDFLLGPNVFCWQHICRVGDSLKRSLRFFKPSDVNGLEVLIKKLAEVNNTFQIYTENLKYGVVAGMVRSVHECQAGLDAIKRLYFNISLHGPNGVLNESYMQDILRPEFLSDLESNAIQLNDWKKKRNGRTPSQSLRHSLLEHVGRPIHALLRYLEGDHFRHCVPSNVSSGLSFLPVSYVYVNGTPTITNRTTMVLPTGQPLNGSKAYLEQLSYFTATNSSPDEVQELGYKMLATLYPQALELARQVTGENDNSTAKNKFIKILNNSDMFFNDMTFPPQESNETAFKLCRTSEDAKKNCPKRWKAIQQWFKEVREVMSMLDPKSTQMFYFTGNKQTTPNCPVELVPNFNPSAGVPSYRNSDRACTKNAKYFIPFFLERPGPRYMQWSVNAHEARPGHHTQVQGATENFQDSCGGIFSWLSTVTSYTAFSEGWALYAENPLIAYDTDVYRGKPLYKYGMLKSQLWRALRMIVDTGLHSKHLTRQQALAMFEQYLWDDSDVIRKELTRYQSVPGQATAYMIGQLQILKLREYAEKKLGDAFSLKEFHFQVLRHGSVPLSYLEESVNGYVDCELNRDKFGCDEFKVLNPLSLGYDNTNNDDEAGAMNLLEMDLHF</sequence>
<evidence type="ECO:0000313" key="2">
    <source>
        <dbReference type="EMBL" id="KAK2554503.1"/>
    </source>
</evidence>
<dbReference type="Pfam" id="PF05960">
    <property type="entry name" value="DUF885"/>
    <property type="match status" value="1"/>
</dbReference>
<reference evidence="2" key="1">
    <citation type="journal article" date="2023" name="G3 (Bethesda)">
        <title>Whole genome assembly and annotation of the endangered Caribbean coral Acropora cervicornis.</title>
        <authorList>
            <person name="Selwyn J.D."/>
            <person name="Vollmer S.V."/>
        </authorList>
    </citation>
    <scope>NUCLEOTIDE SEQUENCE</scope>
    <source>
        <strain evidence="2">K2</strain>
    </source>
</reference>
<proteinExistence type="predicted"/>